<gene>
    <name evidence="1" type="ORF">NCTC12872_01060</name>
</gene>
<name>A0A379CBI1_9PAST</name>
<accession>A0A379CBI1</accession>
<protein>
    <submittedName>
        <fullName evidence="1">Phage protein D</fullName>
    </submittedName>
</protein>
<evidence type="ECO:0000313" key="2">
    <source>
        <dbReference type="Proteomes" id="UP000255417"/>
    </source>
</evidence>
<organism evidence="1 2">
    <name type="scientific">Phocoenobacter uteri</name>
    <dbReference type="NCBI Taxonomy" id="146806"/>
    <lineage>
        <taxon>Bacteria</taxon>
        <taxon>Pseudomonadati</taxon>
        <taxon>Pseudomonadota</taxon>
        <taxon>Gammaproteobacteria</taxon>
        <taxon>Pasteurellales</taxon>
        <taxon>Pasteurellaceae</taxon>
        <taxon>Phocoenobacter</taxon>
    </lineage>
</organism>
<sequence length="365" mass="40842">MWLNDLVKNSNHKTPIISLTVRPKDGGKKDISQLISHRLISLTLTDSRGFEADQLDLTLDDSDGLLDLPPRAAVLSLGFGWKSESIVYKGEYTVDEVEHSGSPDIVTIRARSADMRGSLLEHKERSFHKKTIKKIVEQIAGENKLTPMVGKSFSNQIIEHIDQSGESSINLLSRMAKEYDAIATVKNGNLLFIETGQGKTASGQVLPEIYITRNQGDQHRYAIAEGENYKAVRAYYHDIKTGKREQVYFDANTKIEKTRKSQKLKQTKPAITDSDNIKTIRHTYKSKQAAKNAVIREFKKLGRGTATFSLSLAQGNPELMPELPVKVVGFKKEIDVNKWIIRQVTHNISADSGYTTGIECELKGE</sequence>
<keyword evidence="2" id="KW-1185">Reference proteome</keyword>
<proteinExistence type="predicted"/>
<reference evidence="1 2" key="1">
    <citation type="submission" date="2018-06" db="EMBL/GenBank/DDBJ databases">
        <authorList>
            <consortium name="Pathogen Informatics"/>
            <person name="Doyle S."/>
        </authorList>
    </citation>
    <scope>NUCLEOTIDE SEQUENCE [LARGE SCALE GENOMIC DNA]</scope>
    <source>
        <strain evidence="1 2">NCTC12872</strain>
    </source>
</reference>
<evidence type="ECO:0000313" key="1">
    <source>
        <dbReference type="EMBL" id="SUB59085.1"/>
    </source>
</evidence>
<dbReference type="AlphaFoldDB" id="A0A379CBI1"/>
<dbReference type="Pfam" id="PF05954">
    <property type="entry name" value="Phage_GPD"/>
    <property type="match status" value="1"/>
</dbReference>
<dbReference type="Proteomes" id="UP000255417">
    <property type="component" value="Unassembled WGS sequence"/>
</dbReference>
<dbReference type="EMBL" id="UGTA01000001">
    <property type="protein sequence ID" value="SUB59085.1"/>
    <property type="molecule type" value="Genomic_DNA"/>
</dbReference>
<dbReference type="SUPFAM" id="SSF69279">
    <property type="entry name" value="Phage tail proteins"/>
    <property type="match status" value="1"/>
</dbReference>